<dbReference type="GO" id="GO:0003723">
    <property type="term" value="F:RNA binding"/>
    <property type="evidence" value="ECO:0007669"/>
    <property type="project" value="InterPro"/>
</dbReference>
<dbReference type="PROSITE" id="PS50126">
    <property type="entry name" value="S1"/>
    <property type="match status" value="1"/>
</dbReference>
<dbReference type="Pfam" id="PF00773">
    <property type="entry name" value="RNB"/>
    <property type="match status" value="1"/>
</dbReference>
<dbReference type="PANTHER" id="PTHR23355:SF9">
    <property type="entry name" value="DIS3-LIKE EXONUCLEASE 2"/>
    <property type="match status" value="1"/>
</dbReference>
<dbReference type="PANTHER" id="PTHR23355">
    <property type="entry name" value="RIBONUCLEASE"/>
    <property type="match status" value="1"/>
</dbReference>
<accession>A0A382ZMR0</accession>
<feature type="region of interest" description="Disordered" evidence="3">
    <location>
        <begin position="221"/>
        <end position="256"/>
    </location>
</feature>
<feature type="domain" description="S1 motif" evidence="4">
    <location>
        <begin position="132"/>
        <end position="213"/>
    </location>
</feature>
<dbReference type="EMBL" id="UINC01185267">
    <property type="protein sequence ID" value="SVD96886.1"/>
    <property type="molecule type" value="Genomic_DNA"/>
</dbReference>
<dbReference type="AlphaFoldDB" id="A0A382ZMR0"/>
<dbReference type="Pfam" id="PF00575">
    <property type="entry name" value="S1"/>
    <property type="match status" value="1"/>
</dbReference>
<dbReference type="InterPro" id="IPR022966">
    <property type="entry name" value="RNase_II/R_CS"/>
</dbReference>
<dbReference type="GO" id="GO:0005829">
    <property type="term" value="C:cytosol"/>
    <property type="evidence" value="ECO:0007669"/>
    <property type="project" value="TreeGrafter"/>
</dbReference>
<dbReference type="SUPFAM" id="SSF50249">
    <property type="entry name" value="Nucleic acid-binding proteins"/>
    <property type="match status" value="2"/>
</dbReference>
<evidence type="ECO:0000256" key="3">
    <source>
        <dbReference type="SAM" id="MobiDB-lite"/>
    </source>
</evidence>
<dbReference type="Gene3D" id="2.40.50.140">
    <property type="entry name" value="Nucleic acid-binding proteins"/>
    <property type="match status" value="1"/>
</dbReference>
<dbReference type="GO" id="GO:0016787">
    <property type="term" value="F:hydrolase activity"/>
    <property type="evidence" value="ECO:0007669"/>
    <property type="project" value="UniProtKB-KW"/>
</dbReference>
<feature type="non-terminal residue" evidence="5">
    <location>
        <position position="1"/>
    </location>
</feature>
<dbReference type="InterPro" id="IPR001900">
    <property type="entry name" value="RNase_II/R"/>
</dbReference>
<gene>
    <name evidence="5" type="ORF">METZ01_LOCUS449740</name>
</gene>
<dbReference type="GO" id="GO:0004540">
    <property type="term" value="F:RNA nuclease activity"/>
    <property type="evidence" value="ECO:0007669"/>
    <property type="project" value="InterPro"/>
</dbReference>
<dbReference type="InterPro" id="IPR003029">
    <property type="entry name" value="S1_domain"/>
</dbReference>
<dbReference type="InterPro" id="IPR012340">
    <property type="entry name" value="NA-bd_OB-fold"/>
</dbReference>
<keyword evidence="2" id="KW-0378">Hydrolase</keyword>
<name>A0A382ZMR0_9ZZZZ</name>
<dbReference type="CDD" id="cd04471">
    <property type="entry name" value="S1_RNase_R"/>
    <property type="match status" value="1"/>
</dbReference>
<reference evidence="5" key="1">
    <citation type="submission" date="2018-05" db="EMBL/GenBank/DDBJ databases">
        <authorList>
            <person name="Lanie J.A."/>
            <person name="Ng W.-L."/>
            <person name="Kazmierczak K.M."/>
            <person name="Andrzejewski T.M."/>
            <person name="Davidsen T.M."/>
            <person name="Wayne K.J."/>
            <person name="Tettelin H."/>
            <person name="Glass J.I."/>
            <person name="Rusch D."/>
            <person name="Podicherti R."/>
            <person name="Tsui H.-C.T."/>
            <person name="Winkler M.E."/>
        </authorList>
    </citation>
    <scope>NUCLEOTIDE SEQUENCE</scope>
</reference>
<dbReference type="SMART" id="SM00316">
    <property type="entry name" value="S1"/>
    <property type="match status" value="1"/>
</dbReference>
<evidence type="ECO:0000259" key="4">
    <source>
        <dbReference type="PROSITE" id="PS50126"/>
    </source>
</evidence>
<sequence>HQLSQADVSNPLRLQKFMTSIQDHPEHIVINDLIIRSMQKAIYSVDNVGHYGLAFEEYTHFTSPIRRYPDLAVHRLLKENNRCSLSMDRIDELNKVLRKTSEIASQREKRAEEVERESVKIKQAEYMENKIGEEFDGVVSGAVPSGVFVELEESLIDGLIHVSDLTDDYYQFDRDHRRLIGARTQKVFRLGVKVRVRVIKADRSLRRINFALVHVEDMPKADVPPSKRLKPKNGQNGNRQSHDVQGRKKTGGARRY</sequence>
<dbReference type="GO" id="GO:0006402">
    <property type="term" value="P:mRNA catabolic process"/>
    <property type="evidence" value="ECO:0007669"/>
    <property type="project" value="TreeGrafter"/>
</dbReference>
<feature type="compositionally biased region" description="Basic residues" evidence="3">
    <location>
        <begin position="247"/>
        <end position="256"/>
    </location>
</feature>
<organism evidence="5">
    <name type="scientific">marine metagenome</name>
    <dbReference type="NCBI Taxonomy" id="408172"/>
    <lineage>
        <taxon>unclassified sequences</taxon>
        <taxon>metagenomes</taxon>
        <taxon>ecological metagenomes</taxon>
    </lineage>
</organism>
<evidence type="ECO:0000256" key="1">
    <source>
        <dbReference type="ARBA" id="ARBA00022722"/>
    </source>
</evidence>
<proteinExistence type="predicted"/>
<feature type="non-terminal residue" evidence="5">
    <location>
        <position position="256"/>
    </location>
</feature>
<evidence type="ECO:0000313" key="5">
    <source>
        <dbReference type="EMBL" id="SVD96886.1"/>
    </source>
</evidence>
<evidence type="ECO:0000256" key="2">
    <source>
        <dbReference type="ARBA" id="ARBA00022801"/>
    </source>
</evidence>
<protein>
    <recommendedName>
        <fullName evidence="4">S1 motif domain-containing protein</fullName>
    </recommendedName>
</protein>
<dbReference type="PROSITE" id="PS01175">
    <property type="entry name" value="RIBONUCLEASE_II"/>
    <property type="match status" value="1"/>
</dbReference>
<keyword evidence="1" id="KW-0540">Nuclease</keyword>
<dbReference type="InterPro" id="IPR050180">
    <property type="entry name" value="RNR_Ribonuclease"/>
</dbReference>